<proteinExistence type="predicted"/>
<name>A0A085MV10_9BILA</name>
<gene>
    <name evidence="1" type="ORF">M514_26758</name>
</gene>
<dbReference type="EMBL" id="KL367637">
    <property type="protein sequence ID" value="KFD61056.1"/>
    <property type="molecule type" value="Genomic_DNA"/>
</dbReference>
<sequence length="117" mass="12408">MKIASGICPSRSLFIMHSSNATNESGARAASSLSLAFLRTPWLPGAIWSWTPNATPVTREPITQTSLISQNRHADSAFRMDAAAAAAREEPPDAGIILTSVIANGVFWDPSEGPDSL</sequence>
<evidence type="ECO:0000313" key="1">
    <source>
        <dbReference type="EMBL" id="KFD61056.1"/>
    </source>
</evidence>
<reference evidence="1" key="1">
    <citation type="journal article" date="2014" name="Nat. Genet.">
        <title>Genome and transcriptome of the porcine whipworm Trichuris suis.</title>
        <authorList>
            <person name="Jex A.R."/>
            <person name="Nejsum P."/>
            <person name="Schwarz E.M."/>
            <person name="Hu L."/>
            <person name="Young N.D."/>
            <person name="Hall R.S."/>
            <person name="Korhonen P.K."/>
            <person name="Liao S."/>
            <person name="Thamsborg S."/>
            <person name="Xia J."/>
            <person name="Xu P."/>
            <person name="Wang S."/>
            <person name="Scheerlinck J.P."/>
            <person name="Hofmann A."/>
            <person name="Sternberg P.W."/>
            <person name="Wang J."/>
            <person name="Gasser R.B."/>
        </authorList>
    </citation>
    <scope>NUCLEOTIDE SEQUENCE [LARGE SCALE GENOMIC DNA]</scope>
    <source>
        <strain evidence="1">DCEP-RM93F</strain>
    </source>
</reference>
<protein>
    <submittedName>
        <fullName evidence="1">Uncharacterized protein</fullName>
    </submittedName>
</protein>
<dbReference type="Proteomes" id="UP000030758">
    <property type="component" value="Unassembled WGS sequence"/>
</dbReference>
<dbReference type="AlphaFoldDB" id="A0A085MV10"/>
<organism evidence="1">
    <name type="scientific">Trichuris suis</name>
    <name type="common">pig whipworm</name>
    <dbReference type="NCBI Taxonomy" id="68888"/>
    <lineage>
        <taxon>Eukaryota</taxon>
        <taxon>Metazoa</taxon>
        <taxon>Ecdysozoa</taxon>
        <taxon>Nematoda</taxon>
        <taxon>Enoplea</taxon>
        <taxon>Dorylaimia</taxon>
        <taxon>Trichinellida</taxon>
        <taxon>Trichuridae</taxon>
        <taxon>Trichuris</taxon>
    </lineage>
</organism>
<accession>A0A085MV10</accession>